<proteinExistence type="predicted"/>
<reference evidence="1" key="2">
    <citation type="journal article" date="2015" name="Data Brief">
        <title>Shoot transcriptome of the giant reed, Arundo donax.</title>
        <authorList>
            <person name="Barrero R.A."/>
            <person name="Guerrero F.D."/>
            <person name="Moolhuijzen P."/>
            <person name="Goolsby J.A."/>
            <person name="Tidwell J."/>
            <person name="Bellgard S.E."/>
            <person name="Bellgard M.I."/>
        </authorList>
    </citation>
    <scope>NUCLEOTIDE SEQUENCE</scope>
    <source>
        <tissue evidence="1">Shoot tissue taken approximately 20 cm above the soil surface</tissue>
    </source>
</reference>
<evidence type="ECO:0000313" key="1">
    <source>
        <dbReference type="EMBL" id="JAE23038.1"/>
    </source>
</evidence>
<dbReference type="AlphaFoldDB" id="A0A0A9GQU4"/>
<sequence>MAALSSHTAADLAICTSV</sequence>
<accession>A0A0A9GQU4</accession>
<reference evidence="1" key="1">
    <citation type="submission" date="2014-09" db="EMBL/GenBank/DDBJ databases">
        <authorList>
            <person name="Magalhaes I.L.F."/>
            <person name="Oliveira U."/>
            <person name="Santos F.R."/>
            <person name="Vidigal T.H.D.A."/>
            <person name="Brescovit A.D."/>
            <person name="Santos A.J."/>
        </authorList>
    </citation>
    <scope>NUCLEOTIDE SEQUENCE</scope>
    <source>
        <tissue evidence="1">Shoot tissue taken approximately 20 cm above the soil surface</tissue>
    </source>
</reference>
<dbReference type="EMBL" id="GBRH01174858">
    <property type="protein sequence ID" value="JAE23038.1"/>
    <property type="molecule type" value="Transcribed_RNA"/>
</dbReference>
<protein>
    <submittedName>
        <fullName evidence="1">Uncharacterized protein</fullName>
    </submittedName>
</protein>
<organism evidence="1">
    <name type="scientific">Arundo donax</name>
    <name type="common">Giant reed</name>
    <name type="synonym">Donax arundinaceus</name>
    <dbReference type="NCBI Taxonomy" id="35708"/>
    <lineage>
        <taxon>Eukaryota</taxon>
        <taxon>Viridiplantae</taxon>
        <taxon>Streptophyta</taxon>
        <taxon>Embryophyta</taxon>
        <taxon>Tracheophyta</taxon>
        <taxon>Spermatophyta</taxon>
        <taxon>Magnoliopsida</taxon>
        <taxon>Liliopsida</taxon>
        <taxon>Poales</taxon>
        <taxon>Poaceae</taxon>
        <taxon>PACMAD clade</taxon>
        <taxon>Arundinoideae</taxon>
        <taxon>Arundineae</taxon>
        <taxon>Arundo</taxon>
    </lineage>
</organism>
<name>A0A0A9GQU4_ARUDO</name>